<keyword evidence="3" id="KW-1185">Reference proteome</keyword>
<accession>A0AA36E6W8</accession>
<evidence type="ECO:0000256" key="1">
    <source>
        <dbReference type="SAM" id="MobiDB-lite"/>
    </source>
</evidence>
<gene>
    <name evidence="2" type="ORF">LSALG_LOCUS23198</name>
</gene>
<organism evidence="2 3">
    <name type="scientific">Lactuca saligna</name>
    <name type="common">Willowleaf lettuce</name>
    <dbReference type="NCBI Taxonomy" id="75948"/>
    <lineage>
        <taxon>Eukaryota</taxon>
        <taxon>Viridiplantae</taxon>
        <taxon>Streptophyta</taxon>
        <taxon>Embryophyta</taxon>
        <taxon>Tracheophyta</taxon>
        <taxon>Spermatophyta</taxon>
        <taxon>Magnoliopsida</taxon>
        <taxon>eudicotyledons</taxon>
        <taxon>Gunneridae</taxon>
        <taxon>Pentapetalae</taxon>
        <taxon>asterids</taxon>
        <taxon>campanulids</taxon>
        <taxon>Asterales</taxon>
        <taxon>Asteraceae</taxon>
        <taxon>Cichorioideae</taxon>
        <taxon>Cichorieae</taxon>
        <taxon>Lactucinae</taxon>
        <taxon>Lactuca</taxon>
    </lineage>
</organism>
<dbReference type="EMBL" id="OX465081">
    <property type="protein sequence ID" value="CAI9283615.1"/>
    <property type="molecule type" value="Genomic_DNA"/>
</dbReference>
<protein>
    <submittedName>
        <fullName evidence="2">Uncharacterized protein</fullName>
    </submittedName>
</protein>
<sequence>MASCLRRNQPGNRPDFQCVSFKRKDGIYDENNLTFCLGRQRRTLSLADFALRKEVYLPSEAHWNEIAYEAYKKGTTQESDIHSPLHHLLHCLITNTTNQRQEGDKCPTMNMFFLWALISSDAYVDLPFLLADFIMERVGKDRQRSPSYVFTIPNDTPRDRPGKRVRQLARGPEGDELPVISTEDEMSMDPYSVAQRRLTTWHGRGITPT</sequence>
<evidence type="ECO:0000313" key="2">
    <source>
        <dbReference type="EMBL" id="CAI9283615.1"/>
    </source>
</evidence>
<feature type="region of interest" description="Disordered" evidence="1">
    <location>
        <begin position="147"/>
        <end position="177"/>
    </location>
</feature>
<dbReference type="AlphaFoldDB" id="A0AA36E6W8"/>
<reference evidence="2" key="1">
    <citation type="submission" date="2023-04" db="EMBL/GenBank/DDBJ databases">
        <authorList>
            <person name="Vijverberg K."/>
            <person name="Xiong W."/>
            <person name="Schranz E."/>
        </authorList>
    </citation>
    <scope>NUCLEOTIDE SEQUENCE</scope>
</reference>
<dbReference type="Proteomes" id="UP001177003">
    <property type="component" value="Chromosome 5"/>
</dbReference>
<evidence type="ECO:0000313" key="3">
    <source>
        <dbReference type="Proteomes" id="UP001177003"/>
    </source>
</evidence>
<name>A0AA36E6W8_LACSI</name>
<proteinExistence type="predicted"/>